<sequence length="214" mass="22913">MGAAPVARAPGNKQCERFGPGCAAAYGPDGPICFWAWLPKAEAANSGAAPPGSGRQTAGTSTEEDTGAAPVLKAGSVLGPEVQFLHIWVVGNSFVKWAQRQALSTAMGDNLGMDWDRYKDQRQRPLETSAIPFAAKSRKIDRLVDIYTAGNTGPSLDDGFHGGSLVELIAVFYIIPITYTFKKYAVETPVLITVQHYNSVSFPLPTLCRKPTAL</sequence>
<protein>
    <submittedName>
        <fullName evidence="2">Uncharacterized protein</fullName>
    </submittedName>
</protein>
<name>A0AAV7SXV7_PLEWA</name>
<feature type="compositionally biased region" description="Low complexity" evidence="1">
    <location>
        <begin position="45"/>
        <end position="54"/>
    </location>
</feature>
<evidence type="ECO:0000313" key="3">
    <source>
        <dbReference type="Proteomes" id="UP001066276"/>
    </source>
</evidence>
<gene>
    <name evidence="2" type="ORF">NDU88_000946</name>
</gene>
<keyword evidence="3" id="KW-1185">Reference proteome</keyword>
<dbReference type="EMBL" id="JANPWB010000007">
    <property type="protein sequence ID" value="KAJ1169039.1"/>
    <property type="molecule type" value="Genomic_DNA"/>
</dbReference>
<dbReference type="Proteomes" id="UP001066276">
    <property type="component" value="Chromosome 4_1"/>
</dbReference>
<comment type="caution">
    <text evidence="2">The sequence shown here is derived from an EMBL/GenBank/DDBJ whole genome shotgun (WGS) entry which is preliminary data.</text>
</comment>
<accession>A0AAV7SXV7</accession>
<organism evidence="2 3">
    <name type="scientific">Pleurodeles waltl</name>
    <name type="common">Iberian ribbed newt</name>
    <dbReference type="NCBI Taxonomy" id="8319"/>
    <lineage>
        <taxon>Eukaryota</taxon>
        <taxon>Metazoa</taxon>
        <taxon>Chordata</taxon>
        <taxon>Craniata</taxon>
        <taxon>Vertebrata</taxon>
        <taxon>Euteleostomi</taxon>
        <taxon>Amphibia</taxon>
        <taxon>Batrachia</taxon>
        <taxon>Caudata</taxon>
        <taxon>Salamandroidea</taxon>
        <taxon>Salamandridae</taxon>
        <taxon>Pleurodelinae</taxon>
        <taxon>Pleurodeles</taxon>
    </lineage>
</organism>
<reference evidence="2" key="1">
    <citation type="journal article" date="2022" name="bioRxiv">
        <title>Sequencing and chromosome-scale assembly of the giantPleurodeles waltlgenome.</title>
        <authorList>
            <person name="Brown T."/>
            <person name="Elewa A."/>
            <person name="Iarovenko S."/>
            <person name="Subramanian E."/>
            <person name="Araus A.J."/>
            <person name="Petzold A."/>
            <person name="Susuki M."/>
            <person name="Suzuki K.-i.T."/>
            <person name="Hayashi T."/>
            <person name="Toyoda A."/>
            <person name="Oliveira C."/>
            <person name="Osipova E."/>
            <person name="Leigh N.D."/>
            <person name="Simon A."/>
            <person name="Yun M.H."/>
        </authorList>
    </citation>
    <scope>NUCLEOTIDE SEQUENCE</scope>
    <source>
        <strain evidence="2">20211129_DDA</strain>
        <tissue evidence="2">Liver</tissue>
    </source>
</reference>
<evidence type="ECO:0000313" key="2">
    <source>
        <dbReference type="EMBL" id="KAJ1169039.1"/>
    </source>
</evidence>
<proteinExistence type="predicted"/>
<dbReference type="AlphaFoldDB" id="A0AAV7SXV7"/>
<feature type="region of interest" description="Disordered" evidence="1">
    <location>
        <begin position="45"/>
        <end position="66"/>
    </location>
</feature>
<evidence type="ECO:0000256" key="1">
    <source>
        <dbReference type="SAM" id="MobiDB-lite"/>
    </source>
</evidence>